<dbReference type="InterPro" id="IPR027417">
    <property type="entry name" value="P-loop_NTPase"/>
</dbReference>
<reference evidence="3" key="1">
    <citation type="journal article" date="2012" name="Proc. Natl. Acad. Sci. U.S.A.">
        <title>Genome sequence of the button mushroom Agaricus bisporus reveals mechanisms governing adaptation to a humic-rich ecological niche.</title>
        <authorList>
            <person name="Morin E."/>
            <person name="Kohler A."/>
            <person name="Baker A.R."/>
            <person name="Foulongne-Oriol M."/>
            <person name="Lombard V."/>
            <person name="Nagy L.G."/>
            <person name="Ohm R.A."/>
            <person name="Patyshakuliyeva A."/>
            <person name="Brun A."/>
            <person name="Aerts A.L."/>
            <person name="Bailey A.M."/>
            <person name="Billette C."/>
            <person name="Coutinho P.M."/>
            <person name="Deakin G."/>
            <person name="Doddapaneni H."/>
            <person name="Floudas D."/>
            <person name="Grimwood J."/>
            <person name="Hilden K."/>
            <person name="Kuees U."/>
            <person name="LaButti K.M."/>
            <person name="Lapidus A."/>
            <person name="Lindquist E.A."/>
            <person name="Lucas S.M."/>
            <person name="Murat C."/>
            <person name="Riley R.W."/>
            <person name="Salamov A.A."/>
            <person name="Schmutz J."/>
            <person name="Subramanian V."/>
            <person name="Woesten H.A.B."/>
            <person name="Xu J."/>
            <person name="Eastwood D.C."/>
            <person name="Foster G.D."/>
            <person name="Sonnenberg A.S."/>
            <person name="Cullen D."/>
            <person name="de Vries R.P."/>
            <person name="Lundell T."/>
            <person name="Hibbett D.S."/>
            <person name="Henrissat B."/>
            <person name="Burton K.S."/>
            <person name="Kerrigan R.W."/>
            <person name="Challen M.P."/>
            <person name="Grigoriev I.V."/>
            <person name="Martin F."/>
        </authorList>
    </citation>
    <scope>NUCLEOTIDE SEQUENCE [LARGE SCALE GENOMIC DNA]</scope>
    <source>
        <strain evidence="3">JB137-S8 / ATCC MYA-4627 / FGSC 10392</strain>
    </source>
</reference>
<dbReference type="SUPFAM" id="SSF52540">
    <property type="entry name" value="P-loop containing nucleoside triphosphate hydrolases"/>
    <property type="match status" value="1"/>
</dbReference>
<protein>
    <recommendedName>
        <fullName evidence="4">NACHT domain-containing protein</fullName>
    </recommendedName>
</protein>
<keyword evidence="3" id="KW-1185">Reference proteome</keyword>
<dbReference type="KEGG" id="abp:AGABI1DRAFT95166"/>
<feature type="compositionally biased region" description="Polar residues" evidence="1">
    <location>
        <begin position="1"/>
        <end position="15"/>
    </location>
</feature>
<proteinExistence type="predicted"/>
<gene>
    <name evidence="2" type="ORF">AGABI1DRAFT_95166</name>
</gene>
<dbReference type="PANTHER" id="PTHR10039">
    <property type="entry name" value="AMELOGENIN"/>
    <property type="match status" value="1"/>
</dbReference>
<dbReference type="InParanoid" id="K5WWV3"/>
<accession>K5WWV3</accession>
<dbReference type="PANTHER" id="PTHR10039:SF14">
    <property type="entry name" value="NACHT DOMAIN-CONTAINING PROTEIN"/>
    <property type="match status" value="1"/>
</dbReference>
<dbReference type="OrthoDB" id="5974621at2759"/>
<dbReference type="RefSeq" id="XP_007334288.1">
    <property type="nucleotide sequence ID" value="XM_007334226.1"/>
</dbReference>
<sequence length="666" mass="75484">MANRNHFSTNPTCPSAPSLPDKQVSSIPGSNVGTPFKFGTFLHNTYGKFHSPKITATIIGAEFDSSDRDPPPRCHPGTRLAIIQRCLNFILMCSDHEKLRWVFGPAGVGKSAIMQIIAEKAPDGVIFASVFFSVNGRRDGTKTIATIAYQLAVKYRFLVIIDGLDECDNPFVQRELLQLITALCLTNPASPILWIVASRPEPHITSFFEKTEVQPVYVKEEIAIDSDQAGEDVQRYLRAGLKKIQLEYPTLKRKRDWPSELEFIHIATAASGLFAYASVVVRYIGDAHYGDPAARLRYVLEVIDDVGKDETLRKDHPMAQLDALYSRILSNIPDAVMMNTRKLLRLHENYVWRSQNFRLTCNAVGLTEDAAYGAVRHLHAVAKIPDPDRAHIEPFEHFHKSFPDFLLDCERSKFFDDNEDEVQQFVTQTLSRIVEEVPDDLDEAISDEGIGRHGGFLKAGLESCRKVSLSWPANEYLQHPSNDELRLNLYETTMTAICRTFSSDSCFYSTMPWFHALTTRFKVLPMHFPHFELSEAAFANLRPELTELGRIKQVPLRALDCDAICGYIELQFRSPMGVGVKLSSPWNPFCDHGKQESDGPQQCEGWTTYFGRVHDEFGRYNKYDEANVEFPRLEPVVQFSFTDPNDGVSEWRYRLFHSGSPTGCYE</sequence>
<dbReference type="GeneID" id="18832616"/>
<organism evidence="2 3">
    <name type="scientific">Agaricus bisporus var. burnettii (strain JB137-S8 / ATCC MYA-4627 / FGSC 10392)</name>
    <name type="common">White button mushroom</name>
    <dbReference type="NCBI Taxonomy" id="597362"/>
    <lineage>
        <taxon>Eukaryota</taxon>
        <taxon>Fungi</taxon>
        <taxon>Dikarya</taxon>
        <taxon>Basidiomycota</taxon>
        <taxon>Agaricomycotina</taxon>
        <taxon>Agaricomycetes</taxon>
        <taxon>Agaricomycetidae</taxon>
        <taxon>Agaricales</taxon>
        <taxon>Agaricineae</taxon>
        <taxon>Agaricaceae</taxon>
        <taxon>Agaricus</taxon>
    </lineage>
</organism>
<evidence type="ECO:0000313" key="3">
    <source>
        <dbReference type="Proteomes" id="UP000008493"/>
    </source>
</evidence>
<name>K5WWV3_AGABU</name>
<dbReference type="Proteomes" id="UP000008493">
    <property type="component" value="Unassembled WGS sequence"/>
</dbReference>
<dbReference type="CDD" id="cd00882">
    <property type="entry name" value="Ras_like_GTPase"/>
    <property type="match status" value="1"/>
</dbReference>
<dbReference type="AlphaFoldDB" id="K5WWV3"/>
<dbReference type="EMBL" id="JH971420">
    <property type="protein sequence ID" value="EKM75057.1"/>
    <property type="molecule type" value="Genomic_DNA"/>
</dbReference>
<evidence type="ECO:0000313" key="2">
    <source>
        <dbReference type="EMBL" id="EKM75057.1"/>
    </source>
</evidence>
<evidence type="ECO:0000256" key="1">
    <source>
        <dbReference type="SAM" id="MobiDB-lite"/>
    </source>
</evidence>
<evidence type="ECO:0008006" key="4">
    <source>
        <dbReference type="Google" id="ProtNLM"/>
    </source>
</evidence>
<dbReference type="HOGENOM" id="CLU_000288_6_15_1"/>
<feature type="region of interest" description="Disordered" evidence="1">
    <location>
        <begin position="1"/>
        <end position="26"/>
    </location>
</feature>